<dbReference type="Proteomes" id="UP000295530">
    <property type="component" value="Unassembled WGS sequence"/>
</dbReference>
<keyword evidence="2" id="KW-1185">Reference proteome</keyword>
<protein>
    <submittedName>
        <fullName evidence="1">Uncharacterized protein</fullName>
    </submittedName>
</protein>
<evidence type="ECO:0000313" key="2">
    <source>
        <dbReference type="Proteomes" id="UP000295530"/>
    </source>
</evidence>
<name>A0A4R6DSF3_SCAGO</name>
<dbReference type="RefSeq" id="WP_247904383.1">
    <property type="nucleotide sequence ID" value="NZ_SNVX01000028.1"/>
</dbReference>
<gene>
    <name evidence="1" type="ORF">EC847_1285</name>
</gene>
<proteinExistence type="predicted"/>
<organism evidence="1 2">
    <name type="scientific">Scandinavium goeteborgense</name>
    <dbReference type="NCBI Taxonomy" id="1851514"/>
    <lineage>
        <taxon>Bacteria</taxon>
        <taxon>Pseudomonadati</taxon>
        <taxon>Pseudomonadota</taxon>
        <taxon>Gammaproteobacteria</taxon>
        <taxon>Enterobacterales</taxon>
        <taxon>Enterobacteriaceae</taxon>
        <taxon>Scandinavium</taxon>
    </lineage>
</organism>
<evidence type="ECO:0000313" key="1">
    <source>
        <dbReference type="EMBL" id="TDN48055.1"/>
    </source>
</evidence>
<comment type="caution">
    <text evidence="1">The sequence shown here is derived from an EMBL/GenBank/DDBJ whole genome shotgun (WGS) entry which is preliminary data.</text>
</comment>
<accession>A0A4R6DSF3</accession>
<reference evidence="1 2" key="1">
    <citation type="submission" date="2019-03" db="EMBL/GenBank/DDBJ databases">
        <title>Genomic analyses of the natural microbiome of Caenorhabditis elegans.</title>
        <authorList>
            <person name="Samuel B."/>
        </authorList>
    </citation>
    <scope>NUCLEOTIDE SEQUENCE [LARGE SCALE GENOMIC DNA]</scope>
    <source>
        <strain evidence="1 2">BIGb0156</strain>
    </source>
</reference>
<dbReference type="EMBL" id="SNVX01000028">
    <property type="protein sequence ID" value="TDN48055.1"/>
    <property type="molecule type" value="Genomic_DNA"/>
</dbReference>
<sequence>MSQYRLTGITPGGDVEILLGWDAPMSWYFLVIGPEHDEPLYSNLYEPDPASLDLAHFQRVLERFGIRNINLSPGHASGIFEALESDRLNGK</sequence>
<dbReference type="AlphaFoldDB" id="A0A4R6DSF3"/>